<evidence type="ECO:0000313" key="5">
    <source>
        <dbReference type="Proteomes" id="UP000229907"/>
    </source>
</evidence>
<dbReference type="PANTHER" id="PTHR43877:SF1">
    <property type="entry name" value="ACETYLTRANSFERASE"/>
    <property type="match status" value="1"/>
</dbReference>
<sequence length="146" mass="16109">MIRIMTPDDYDAVVACWTSNTGMGLNTIDDSRQGISRYLERNPTTSFVHEDESGRIDGAILAGHDGRRGTIYHTAVSPEHHHQGIGTRLVNATLHALANEGIVKVALVVFARNDAGNAFWERLGFDARGDLTYRNKALCDITRIDT</sequence>
<organism evidence="4 5">
    <name type="scientific">Bifidobacterium choerinum</name>
    <dbReference type="NCBI Taxonomy" id="35760"/>
    <lineage>
        <taxon>Bacteria</taxon>
        <taxon>Bacillati</taxon>
        <taxon>Actinomycetota</taxon>
        <taxon>Actinomycetes</taxon>
        <taxon>Bifidobacteriales</taxon>
        <taxon>Bifidobacteriaceae</taxon>
        <taxon>Bifidobacterium</taxon>
    </lineage>
</organism>
<dbReference type="InterPro" id="IPR000182">
    <property type="entry name" value="GNAT_dom"/>
</dbReference>
<accession>A0A2D3D6I3</accession>
<reference evidence="4 5" key="1">
    <citation type="submission" date="2016-11" db="EMBL/GenBank/DDBJ databases">
        <title>complete genome sequence of Bifidobacterium choerinum strain FMB-1.</title>
        <authorList>
            <person name="Park C.-S."/>
            <person name="Jung D.-H."/>
            <person name="Choi D.-S."/>
        </authorList>
    </citation>
    <scope>NUCLEOTIDE SEQUENCE [LARGE SCALE GENOMIC DNA]</scope>
    <source>
        <strain evidence="4 5">FMB-1</strain>
    </source>
</reference>
<name>A0A2D3D6I3_9BIFI</name>
<dbReference type="Pfam" id="PF00583">
    <property type="entry name" value="Acetyltransf_1"/>
    <property type="match status" value="1"/>
</dbReference>
<protein>
    <submittedName>
        <fullName evidence="4">GNAT family N-acetyltransferase</fullName>
    </submittedName>
</protein>
<dbReference type="InterPro" id="IPR050832">
    <property type="entry name" value="Bact_Acetyltransf"/>
</dbReference>
<dbReference type="Gene3D" id="3.40.630.30">
    <property type="match status" value="1"/>
</dbReference>
<gene>
    <name evidence="4" type="ORF">BcFMB_06975</name>
</gene>
<dbReference type="SUPFAM" id="SSF55729">
    <property type="entry name" value="Acyl-CoA N-acyltransferases (Nat)"/>
    <property type="match status" value="1"/>
</dbReference>
<dbReference type="CDD" id="cd04301">
    <property type="entry name" value="NAT_SF"/>
    <property type="match status" value="1"/>
</dbReference>
<dbReference type="Proteomes" id="UP000229907">
    <property type="component" value="Chromosome"/>
</dbReference>
<evidence type="ECO:0000256" key="2">
    <source>
        <dbReference type="ARBA" id="ARBA00023315"/>
    </source>
</evidence>
<evidence type="ECO:0000259" key="3">
    <source>
        <dbReference type="PROSITE" id="PS51186"/>
    </source>
</evidence>
<evidence type="ECO:0000313" key="4">
    <source>
        <dbReference type="EMBL" id="ATU20705.1"/>
    </source>
</evidence>
<evidence type="ECO:0000256" key="1">
    <source>
        <dbReference type="ARBA" id="ARBA00022679"/>
    </source>
</evidence>
<keyword evidence="2" id="KW-0012">Acyltransferase</keyword>
<dbReference type="EMBL" id="CP018044">
    <property type="protein sequence ID" value="ATU20705.1"/>
    <property type="molecule type" value="Genomic_DNA"/>
</dbReference>
<dbReference type="KEGG" id="bcho:BcFMB_06975"/>
<dbReference type="PROSITE" id="PS51186">
    <property type="entry name" value="GNAT"/>
    <property type="match status" value="1"/>
</dbReference>
<dbReference type="GO" id="GO:0016747">
    <property type="term" value="F:acyltransferase activity, transferring groups other than amino-acyl groups"/>
    <property type="evidence" value="ECO:0007669"/>
    <property type="project" value="InterPro"/>
</dbReference>
<feature type="domain" description="N-acetyltransferase" evidence="3">
    <location>
        <begin position="1"/>
        <end position="145"/>
    </location>
</feature>
<dbReference type="AlphaFoldDB" id="A0A2D3D6I3"/>
<keyword evidence="1 4" id="KW-0808">Transferase</keyword>
<proteinExistence type="predicted"/>
<dbReference type="PANTHER" id="PTHR43877">
    <property type="entry name" value="AMINOALKYLPHOSPHONATE N-ACETYLTRANSFERASE-RELATED-RELATED"/>
    <property type="match status" value="1"/>
</dbReference>
<dbReference type="InterPro" id="IPR016181">
    <property type="entry name" value="Acyl_CoA_acyltransferase"/>
</dbReference>